<evidence type="ECO:0000313" key="3">
    <source>
        <dbReference type="EMBL" id="KAK4368970.1"/>
    </source>
</evidence>
<proteinExistence type="predicted"/>
<gene>
    <name evidence="3" type="ORF">RND71_012762</name>
</gene>
<organism evidence="3 4">
    <name type="scientific">Anisodus tanguticus</name>
    <dbReference type="NCBI Taxonomy" id="243964"/>
    <lineage>
        <taxon>Eukaryota</taxon>
        <taxon>Viridiplantae</taxon>
        <taxon>Streptophyta</taxon>
        <taxon>Embryophyta</taxon>
        <taxon>Tracheophyta</taxon>
        <taxon>Spermatophyta</taxon>
        <taxon>Magnoliopsida</taxon>
        <taxon>eudicotyledons</taxon>
        <taxon>Gunneridae</taxon>
        <taxon>Pentapetalae</taxon>
        <taxon>asterids</taxon>
        <taxon>lamiids</taxon>
        <taxon>Solanales</taxon>
        <taxon>Solanaceae</taxon>
        <taxon>Solanoideae</taxon>
        <taxon>Hyoscyameae</taxon>
        <taxon>Anisodus</taxon>
    </lineage>
</organism>
<dbReference type="InterPro" id="IPR012337">
    <property type="entry name" value="RNaseH-like_sf"/>
</dbReference>
<evidence type="ECO:0000259" key="2">
    <source>
        <dbReference type="Pfam" id="PF17781"/>
    </source>
</evidence>
<sequence>MQGQTFELDEEMCTEDEEREGLQVIINNDKLSEGYLTFARDIEVMEAKTPEDIYKGSIPYQTVVNEEGREDLLKYWRGNAKTFPTLSMMARDVLNIPASSTASERVFSAGRYQIGEHIHSLVGDSLEIAVLFRD</sequence>
<dbReference type="InterPro" id="IPR040892">
    <property type="entry name" value="RPN1_N"/>
</dbReference>
<dbReference type="AlphaFoldDB" id="A0AAE1SF97"/>
<evidence type="ECO:0000259" key="1">
    <source>
        <dbReference type="Pfam" id="PF05699"/>
    </source>
</evidence>
<dbReference type="Pfam" id="PF05699">
    <property type="entry name" value="Dimer_Tnp_hAT"/>
    <property type="match status" value="1"/>
</dbReference>
<dbReference type="Pfam" id="PF17781">
    <property type="entry name" value="RPN1_RPN2_N"/>
    <property type="match status" value="1"/>
</dbReference>
<dbReference type="GO" id="GO:0046983">
    <property type="term" value="F:protein dimerization activity"/>
    <property type="evidence" value="ECO:0007669"/>
    <property type="project" value="InterPro"/>
</dbReference>
<comment type="caution">
    <text evidence="3">The sequence shown here is derived from an EMBL/GenBank/DDBJ whole genome shotgun (WGS) entry which is preliminary data.</text>
</comment>
<dbReference type="Proteomes" id="UP001291623">
    <property type="component" value="Unassembled WGS sequence"/>
</dbReference>
<feature type="domain" description="RPN1 N-terminal" evidence="2">
    <location>
        <begin position="11"/>
        <end position="55"/>
    </location>
</feature>
<dbReference type="PANTHER" id="PTHR23272">
    <property type="entry name" value="BED FINGER-RELATED"/>
    <property type="match status" value="1"/>
</dbReference>
<dbReference type="SUPFAM" id="SSF53098">
    <property type="entry name" value="Ribonuclease H-like"/>
    <property type="match status" value="1"/>
</dbReference>
<feature type="domain" description="HAT C-terminal dimerisation" evidence="1">
    <location>
        <begin position="65"/>
        <end position="125"/>
    </location>
</feature>
<evidence type="ECO:0000313" key="4">
    <source>
        <dbReference type="Proteomes" id="UP001291623"/>
    </source>
</evidence>
<dbReference type="EMBL" id="JAVYJV010000006">
    <property type="protein sequence ID" value="KAK4368970.1"/>
    <property type="molecule type" value="Genomic_DNA"/>
</dbReference>
<dbReference type="InterPro" id="IPR008906">
    <property type="entry name" value="HATC_C_dom"/>
</dbReference>
<name>A0AAE1SF97_9SOLA</name>
<evidence type="ECO:0008006" key="5">
    <source>
        <dbReference type="Google" id="ProtNLM"/>
    </source>
</evidence>
<dbReference type="PANTHER" id="PTHR23272:SF184">
    <property type="entry name" value="OS03G0311250 PROTEIN"/>
    <property type="match status" value="1"/>
</dbReference>
<reference evidence="3" key="1">
    <citation type="submission" date="2023-12" db="EMBL/GenBank/DDBJ databases">
        <title>Genome assembly of Anisodus tanguticus.</title>
        <authorList>
            <person name="Wang Y.-J."/>
        </authorList>
    </citation>
    <scope>NUCLEOTIDE SEQUENCE</scope>
    <source>
        <strain evidence="3">KB-2021</strain>
        <tissue evidence="3">Leaf</tissue>
    </source>
</reference>
<protein>
    <recommendedName>
        <fullName evidence="5">HAT C-terminal dimerisation domain-containing protein</fullName>
    </recommendedName>
</protein>
<keyword evidence="4" id="KW-1185">Reference proteome</keyword>
<accession>A0AAE1SF97</accession>